<evidence type="ECO:0000313" key="2">
    <source>
        <dbReference type="Proteomes" id="UP000785679"/>
    </source>
</evidence>
<evidence type="ECO:0000313" key="1">
    <source>
        <dbReference type="EMBL" id="TNV73988.1"/>
    </source>
</evidence>
<organism evidence="1 2">
    <name type="scientific">Halteria grandinella</name>
    <dbReference type="NCBI Taxonomy" id="5974"/>
    <lineage>
        <taxon>Eukaryota</taxon>
        <taxon>Sar</taxon>
        <taxon>Alveolata</taxon>
        <taxon>Ciliophora</taxon>
        <taxon>Intramacronucleata</taxon>
        <taxon>Spirotrichea</taxon>
        <taxon>Stichotrichia</taxon>
        <taxon>Sporadotrichida</taxon>
        <taxon>Halteriidae</taxon>
        <taxon>Halteria</taxon>
    </lineage>
</organism>
<dbReference type="EMBL" id="RRYP01017714">
    <property type="protein sequence ID" value="TNV73988.1"/>
    <property type="molecule type" value="Genomic_DNA"/>
</dbReference>
<gene>
    <name evidence="1" type="ORF">FGO68_gene2789</name>
</gene>
<accession>A0A8J8NFB5</accession>
<name>A0A8J8NFB5_HALGN</name>
<proteinExistence type="predicted"/>
<reference evidence="1" key="1">
    <citation type="submission" date="2019-06" db="EMBL/GenBank/DDBJ databases">
        <authorList>
            <person name="Zheng W."/>
        </authorList>
    </citation>
    <scope>NUCLEOTIDE SEQUENCE</scope>
    <source>
        <strain evidence="1">QDHG01</strain>
    </source>
</reference>
<comment type="caution">
    <text evidence="1">The sequence shown here is derived from an EMBL/GenBank/DDBJ whole genome shotgun (WGS) entry which is preliminary data.</text>
</comment>
<keyword evidence="2" id="KW-1185">Reference proteome</keyword>
<dbReference type="Proteomes" id="UP000785679">
    <property type="component" value="Unassembled WGS sequence"/>
</dbReference>
<dbReference type="AlphaFoldDB" id="A0A8J8NFB5"/>
<protein>
    <submittedName>
        <fullName evidence="1">Uncharacterized protein</fullName>
    </submittedName>
</protein>
<sequence length="197" mass="22248">MFSKNGTELFCFYDTQELYTFKFHDGYSLDQIESICHRDNSYPINGKLVKHGQQILPLNQTGFSSDVPTKEWSTSSTSLMKNVGPIVDIQQIRETMYFVSGSAPSSALYQAKKGLTIESDIQDHILGSIEFDRRIDKLWIFGDLALIQFLEGDQALFQFDGGNVTEITAPPIDMDRETLAIMADVTSNGWKLIFQLV</sequence>